<evidence type="ECO:0000256" key="3">
    <source>
        <dbReference type="ARBA" id="ARBA00022676"/>
    </source>
</evidence>
<protein>
    <recommendedName>
        <fullName evidence="8">Glycosyltransferase family 92 protein</fullName>
        <ecNumber evidence="8">2.4.1.-</ecNumber>
    </recommendedName>
</protein>
<dbReference type="Pfam" id="PF01697">
    <property type="entry name" value="Glyco_transf_92"/>
    <property type="match status" value="1"/>
</dbReference>
<reference evidence="9" key="1">
    <citation type="journal article" date="2021" name="Sci. Adv.">
        <title>The American lobster genome reveals insights on longevity, neural, and immune adaptations.</title>
        <authorList>
            <person name="Polinski J.M."/>
            <person name="Zimin A.V."/>
            <person name="Clark K.F."/>
            <person name="Kohn A.B."/>
            <person name="Sadowski N."/>
            <person name="Timp W."/>
            <person name="Ptitsyn A."/>
            <person name="Khanna P."/>
            <person name="Romanova D.Y."/>
            <person name="Williams P."/>
            <person name="Greenwood S.J."/>
            <person name="Moroz L.L."/>
            <person name="Walt D.R."/>
            <person name="Bodnar A.G."/>
        </authorList>
    </citation>
    <scope>NUCLEOTIDE SEQUENCE</scope>
    <source>
        <strain evidence="9">GMGI-L3</strain>
    </source>
</reference>
<comment type="caution">
    <text evidence="9">The sequence shown here is derived from an EMBL/GenBank/DDBJ whole genome shotgun (WGS) entry which is preliminary data.</text>
</comment>
<dbReference type="GO" id="GO:0016757">
    <property type="term" value="F:glycosyltransferase activity"/>
    <property type="evidence" value="ECO:0007669"/>
    <property type="project" value="UniProtKB-UniRule"/>
</dbReference>
<comment type="similarity">
    <text evidence="2 8">Belongs to the glycosyltransferase 92 family.</text>
</comment>
<accession>A0A8J5JUW9</accession>
<dbReference type="Proteomes" id="UP000747542">
    <property type="component" value="Unassembled WGS sequence"/>
</dbReference>
<evidence type="ECO:0000313" key="9">
    <source>
        <dbReference type="EMBL" id="KAG7164777.1"/>
    </source>
</evidence>
<proteinExistence type="inferred from homology"/>
<evidence type="ECO:0000256" key="8">
    <source>
        <dbReference type="RuleBase" id="RU366017"/>
    </source>
</evidence>
<gene>
    <name evidence="9" type="primary">Galt1-L2</name>
    <name evidence="9" type="ORF">Hamer_G005197</name>
</gene>
<evidence type="ECO:0000313" key="10">
    <source>
        <dbReference type="Proteomes" id="UP000747542"/>
    </source>
</evidence>
<dbReference type="GO" id="GO:0005737">
    <property type="term" value="C:cytoplasm"/>
    <property type="evidence" value="ECO:0007669"/>
    <property type="project" value="TreeGrafter"/>
</dbReference>
<evidence type="ECO:0000256" key="2">
    <source>
        <dbReference type="ARBA" id="ARBA00007647"/>
    </source>
</evidence>
<comment type="subcellular location">
    <subcellularLocation>
        <location evidence="1">Membrane</location>
        <topology evidence="1">Single-pass membrane protein</topology>
    </subcellularLocation>
</comment>
<keyword evidence="3 8" id="KW-0328">Glycosyltransferase</keyword>
<dbReference type="EMBL" id="JAHLQT010024959">
    <property type="protein sequence ID" value="KAG7164777.1"/>
    <property type="molecule type" value="Genomic_DNA"/>
</dbReference>
<evidence type="ECO:0000256" key="5">
    <source>
        <dbReference type="ARBA" id="ARBA00022692"/>
    </source>
</evidence>
<sequence>MVEAAWPPTPTCHFWYAHDDPVPVATKAIRMDYVQWQERVEGQWMPFLVTCRAGRNLRGIPRVVSLVAYACEPATNALRVLNQGFSAPYTKKGLALCHKFIFNPARDFSKRLVEWVEVARAWGVDEVMVYEGAAHPNVTKVLRYYQKEGYLKVMPWTSPGSQPSIPHLFNLFSNENVPYTDCLLRHIATHKYVAVWDVDEFMLPATHPSLPAMMDAAKARAESLGLHPTSYLARCSYYFDDLTEQPTNDLPEYLYSLRHVTRTVRLTPPAVFTKSIHDTSYALGLHAHFALVNLAGPVDRIHDLYHLYPGHEAHLAHYRSKCQGESQVECETDFRPYLTRDTTMWRHRQAISNAARRVLMKLNLILP</sequence>
<dbReference type="EC" id="2.4.1.-" evidence="8"/>
<dbReference type="InterPro" id="IPR008166">
    <property type="entry name" value="Glyco_transf_92"/>
</dbReference>
<evidence type="ECO:0000256" key="1">
    <source>
        <dbReference type="ARBA" id="ARBA00004167"/>
    </source>
</evidence>
<keyword evidence="10" id="KW-1185">Reference proteome</keyword>
<organism evidence="9 10">
    <name type="scientific">Homarus americanus</name>
    <name type="common">American lobster</name>
    <dbReference type="NCBI Taxonomy" id="6706"/>
    <lineage>
        <taxon>Eukaryota</taxon>
        <taxon>Metazoa</taxon>
        <taxon>Ecdysozoa</taxon>
        <taxon>Arthropoda</taxon>
        <taxon>Crustacea</taxon>
        <taxon>Multicrustacea</taxon>
        <taxon>Malacostraca</taxon>
        <taxon>Eumalacostraca</taxon>
        <taxon>Eucarida</taxon>
        <taxon>Decapoda</taxon>
        <taxon>Pleocyemata</taxon>
        <taxon>Astacidea</taxon>
        <taxon>Nephropoidea</taxon>
        <taxon>Nephropidae</taxon>
        <taxon>Homarus</taxon>
    </lineage>
</organism>
<dbReference type="GO" id="GO:0016020">
    <property type="term" value="C:membrane"/>
    <property type="evidence" value="ECO:0007669"/>
    <property type="project" value="UniProtKB-SubCell"/>
</dbReference>
<evidence type="ECO:0000256" key="7">
    <source>
        <dbReference type="ARBA" id="ARBA00023136"/>
    </source>
</evidence>
<dbReference type="PANTHER" id="PTHR21461">
    <property type="entry name" value="GLYCOSYLTRANSFERASE FAMILY 92 PROTEIN"/>
    <property type="match status" value="1"/>
</dbReference>
<dbReference type="PANTHER" id="PTHR21461:SF83">
    <property type="entry name" value="GLYCOSYLTRANSFERASE FAMILY 92 PROTEIN"/>
    <property type="match status" value="1"/>
</dbReference>
<dbReference type="AlphaFoldDB" id="A0A8J5JUW9"/>
<name>A0A8J5JUW9_HOMAM</name>
<keyword evidence="6" id="KW-1133">Transmembrane helix</keyword>
<keyword evidence="5" id="KW-0812">Transmembrane</keyword>
<keyword evidence="4 8" id="KW-0808">Transferase</keyword>
<keyword evidence="7" id="KW-0472">Membrane</keyword>
<evidence type="ECO:0000256" key="6">
    <source>
        <dbReference type="ARBA" id="ARBA00022989"/>
    </source>
</evidence>
<evidence type="ECO:0000256" key="4">
    <source>
        <dbReference type="ARBA" id="ARBA00022679"/>
    </source>
</evidence>